<proteinExistence type="predicted"/>
<keyword evidence="2" id="KW-1185">Reference proteome</keyword>
<organism evidence="1 2">
    <name type="scientific">Lophiotrema nucula</name>
    <dbReference type="NCBI Taxonomy" id="690887"/>
    <lineage>
        <taxon>Eukaryota</taxon>
        <taxon>Fungi</taxon>
        <taxon>Dikarya</taxon>
        <taxon>Ascomycota</taxon>
        <taxon>Pezizomycotina</taxon>
        <taxon>Dothideomycetes</taxon>
        <taxon>Pleosporomycetidae</taxon>
        <taxon>Pleosporales</taxon>
        <taxon>Lophiotremataceae</taxon>
        <taxon>Lophiotrema</taxon>
    </lineage>
</organism>
<name>A0A6A5YXT8_9PLEO</name>
<dbReference type="AlphaFoldDB" id="A0A6A5YXT8"/>
<dbReference type="Proteomes" id="UP000799770">
    <property type="component" value="Unassembled WGS sequence"/>
</dbReference>
<accession>A0A6A5YXT8</accession>
<sequence length="218" mass="25140">MTPPSRRANEHFISTVLHFNPTAKVKRESRSNNTMSYIDSPEDYLFELEHQNTLHSERVRDLFAKYSKHKSYYRAEQVMHVKSISKDLEDCLGQQKRAFDALVMHERQENDDRCQRLRSALAQSIGKETPNQLNSRIENFANAEHADAERCIRRIQSELNSLKLNNTALVLKFVALAKFLGVEFDEDKDLPSMLKKAGTLDIDETTEVDSSQRNVEAP</sequence>
<evidence type="ECO:0000313" key="1">
    <source>
        <dbReference type="EMBL" id="KAF2111910.1"/>
    </source>
</evidence>
<gene>
    <name evidence="1" type="ORF">BDV96DRAFT_602929</name>
</gene>
<dbReference type="EMBL" id="ML977333">
    <property type="protein sequence ID" value="KAF2111910.1"/>
    <property type="molecule type" value="Genomic_DNA"/>
</dbReference>
<protein>
    <submittedName>
        <fullName evidence="1">Uncharacterized protein</fullName>
    </submittedName>
</protein>
<reference evidence="1" key="1">
    <citation type="journal article" date="2020" name="Stud. Mycol.">
        <title>101 Dothideomycetes genomes: a test case for predicting lifestyles and emergence of pathogens.</title>
        <authorList>
            <person name="Haridas S."/>
            <person name="Albert R."/>
            <person name="Binder M."/>
            <person name="Bloem J."/>
            <person name="Labutti K."/>
            <person name="Salamov A."/>
            <person name="Andreopoulos B."/>
            <person name="Baker S."/>
            <person name="Barry K."/>
            <person name="Bills G."/>
            <person name="Bluhm B."/>
            <person name="Cannon C."/>
            <person name="Castanera R."/>
            <person name="Culley D."/>
            <person name="Daum C."/>
            <person name="Ezra D."/>
            <person name="Gonzalez J."/>
            <person name="Henrissat B."/>
            <person name="Kuo A."/>
            <person name="Liang C."/>
            <person name="Lipzen A."/>
            <person name="Lutzoni F."/>
            <person name="Magnuson J."/>
            <person name="Mondo S."/>
            <person name="Nolan M."/>
            <person name="Ohm R."/>
            <person name="Pangilinan J."/>
            <person name="Park H.-J."/>
            <person name="Ramirez L."/>
            <person name="Alfaro M."/>
            <person name="Sun H."/>
            <person name="Tritt A."/>
            <person name="Yoshinaga Y."/>
            <person name="Zwiers L.-H."/>
            <person name="Turgeon B."/>
            <person name="Goodwin S."/>
            <person name="Spatafora J."/>
            <person name="Crous P."/>
            <person name="Grigoriev I."/>
        </authorList>
    </citation>
    <scope>NUCLEOTIDE SEQUENCE</scope>
    <source>
        <strain evidence="1">CBS 627.86</strain>
    </source>
</reference>
<evidence type="ECO:0000313" key="2">
    <source>
        <dbReference type="Proteomes" id="UP000799770"/>
    </source>
</evidence>